<dbReference type="EC" id="1.97.1.12" evidence="4"/>
<dbReference type="AlphaFoldDB" id="A0A1J5PCV7"/>
<proteinExistence type="predicted"/>
<evidence type="ECO:0000256" key="2">
    <source>
        <dbReference type="ARBA" id="ARBA00023136"/>
    </source>
</evidence>
<dbReference type="CDD" id="cd07185">
    <property type="entry name" value="OmpA_C-like"/>
    <property type="match status" value="1"/>
</dbReference>
<evidence type="ECO:0000256" key="1">
    <source>
        <dbReference type="ARBA" id="ARBA00004370"/>
    </source>
</evidence>
<protein>
    <submittedName>
        <fullName evidence="4">Photosystem I P700 chlorophyll a apoprotein A2</fullName>
        <ecNumber evidence="4">1.97.1.12</ecNumber>
    </submittedName>
</protein>
<evidence type="ECO:0000313" key="4">
    <source>
        <dbReference type="EMBL" id="OIQ65655.1"/>
    </source>
</evidence>
<comment type="subcellular location">
    <subcellularLocation>
        <location evidence="1">Membrane</location>
    </subcellularLocation>
</comment>
<dbReference type="InterPro" id="IPR006665">
    <property type="entry name" value="OmpA-like"/>
</dbReference>
<sequence>MRTNPAATVSLDGSSAQGPQDARAFAESIKLYLVTVFEIDGSRITTHGSLKAHPSSEHPGGNSELVLLGAENRRVDIESKSPELLAEAGGGMMKPVQINTTQENPLDFEVVFSVDSAQEKVKSWSVNATDDRGNVQHFGPFTGNQQGLPAATILGDSPSGDYKITLLADLNNGSTVTKETSVHLLRPDPVITGGFRYSIVFDYDKAKSIAEYDEFLTNVVAPLIIDGATVTIHGHTDIIGQEAYNQKLSDERAQQTQKIIESAIANSGRDHVKFETTGFGEDANHSPFDNNLPEDRFYNRTVIIDIVPVK</sequence>
<evidence type="ECO:0000259" key="3">
    <source>
        <dbReference type="PROSITE" id="PS51123"/>
    </source>
</evidence>
<dbReference type="InterPro" id="IPR006664">
    <property type="entry name" value="OMP_bac"/>
</dbReference>
<dbReference type="EMBL" id="MLJW01007155">
    <property type="protein sequence ID" value="OIQ65655.1"/>
    <property type="molecule type" value="Genomic_DNA"/>
</dbReference>
<name>A0A1J5PCV7_9ZZZZ</name>
<dbReference type="GO" id="GO:0016020">
    <property type="term" value="C:membrane"/>
    <property type="evidence" value="ECO:0007669"/>
    <property type="project" value="UniProtKB-SubCell"/>
</dbReference>
<keyword evidence="4" id="KW-0560">Oxidoreductase</keyword>
<dbReference type="PROSITE" id="PS51123">
    <property type="entry name" value="OMPA_2"/>
    <property type="match status" value="1"/>
</dbReference>
<dbReference type="PRINTS" id="PR01021">
    <property type="entry name" value="OMPADOMAIN"/>
</dbReference>
<accession>A0A1J5PCV7</accession>
<dbReference type="GO" id="GO:0016491">
    <property type="term" value="F:oxidoreductase activity"/>
    <property type="evidence" value="ECO:0007669"/>
    <property type="project" value="UniProtKB-KW"/>
</dbReference>
<keyword evidence="2" id="KW-0472">Membrane</keyword>
<comment type="caution">
    <text evidence="4">The sequence shown here is derived from an EMBL/GenBank/DDBJ whole genome shotgun (WGS) entry which is preliminary data.</text>
</comment>
<dbReference type="InterPro" id="IPR036737">
    <property type="entry name" value="OmpA-like_sf"/>
</dbReference>
<dbReference type="Gene3D" id="3.30.1330.60">
    <property type="entry name" value="OmpA-like domain"/>
    <property type="match status" value="1"/>
</dbReference>
<dbReference type="Pfam" id="PF00691">
    <property type="entry name" value="OmpA"/>
    <property type="match status" value="1"/>
</dbReference>
<reference evidence="4" key="1">
    <citation type="submission" date="2016-10" db="EMBL/GenBank/DDBJ databases">
        <title>Sequence of Gallionella enrichment culture.</title>
        <authorList>
            <person name="Poehlein A."/>
            <person name="Muehling M."/>
            <person name="Daniel R."/>
        </authorList>
    </citation>
    <scope>NUCLEOTIDE SEQUENCE</scope>
</reference>
<gene>
    <name evidence="4" type="primary">psaB_2</name>
    <name evidence="4" type="ORF">GALL_527840</name>
</gene>
<feature type="domain" description="OmpA-like" evidence="3">
    <location>
        <begin position="188"/>
        <end position="310"/>
    </location>
</feature>
<dbReference type="SUPFAM" id="SSF103088">
    <property type="entry name" value="OmpA-like"/>
    <property type="match status" value="1"/>
</dbReference>
<organism evidence="4">
    <name type="scientific">mine drainage metagenome</name>
    <dbReference type="NCBI Taxonomy" id="410659"/>
    <lineage>
        <taxon>unclassified sequences</taxon>
        <taxon>metagenomes</taxon>
        <taxon>ecological metagenomes</taxon>
    </lineage>
</organism>